<evidence type="ECO:0000313" key="1">
    <source>
        <dbReference type="EMBL" id="KFM78166.1"/>
    </source>
</evidence>
<dbReference type="OrthoDB" id="10495720at2759"/>
<dbReference type="Gene3D" id="2.40.50.90">
    <property type="match status" value="1"/>
</dbReference>
<dbReference type="EMBL" id="KK120377">
    <property type="protein sequence ID" value="KFM78166.1"/>
    <property type="molecule type" value="Genomic_DNA"/>
</dbReference>
<sequence>MPDIQKKLLSLCKDRQLMAKIVDRRADGILSLVLWDTSGGKEININDVLVAEGFARSELAHMYPFEAGQATGGNNTPSFQTGSILNVPNLTPRIAGASP</sequence>
<proteinExistence type="predicted"/>
<feature type="non-terminal residue" evidence="1">
    <location>
        <position position="99"/>
    </location>
</feature>
<dbReference type="AlphaFoldDB" id="A0A087ULC7"/>
<name>A0A087ULC7_STEMI</name>
<keyword evidence="2" id="KW-1185">Reference proteome</keyword>
<dbReference type="Proteomes" id="UP000054359">
    <property type="component" value="Unassembled WGS sequence"/>
</dbReference>
<reference evidence="1 2" key="1">
    <citation type="submission" date="2013-11" db="EMBL/GenBank/DDBJ databases">
        <title>Genome sequencing of Stegodyphus mimosarum.</title>
        <authorList>
            <person name="Bechsgaard J."/>
        </authorList>
    </citation>
    <scope>NUCLEOTIDE SEQUENCE [LARGE SCALE GENOMIC DNA]</scope>
</reference>
<protein>
    <submittedName>
        <fullName evidence="1">Uncharacterized protein</fullName>
    </submittedName>
</protein>
<organism evidence="1 2">
    <name type="scientific">Stegodyphus mimosarum</name>
    <name type="common">African social velvet spider</name>
    <dbReference type="NCBI Taxonomy" id="407821"/>
    <lineage>
        <taxon>Eukaryota</taxon>
        <taxon>Metazoa</taxon>
        <taxon>Ecdysozoa</taxon>
        <taxon>Arthropoda</taxon>
        <taxon>Chelicerata</taxon>
        <taxon>Arachnida</taxon>
        <taxon>Araneae</taxon>
        <taxon>Araneomorphae</taxon>
        <taxon>Entelegynae</taxon>
        <taxon>Eresoidea</taxon>
        <taxon>Eresidae</taxon>
        <taxon>Stegodyphus</taxon>
    </lineage>
</organism>
<accession>A0A087ULC7</accession>
<evidence type="ECO:0000313" key="2">
    <source>
        <dbReference type="Proteomes" id="UP000054359"/>
    </source>
</evidence>
<dbReference type="InterPro" id="IPR035437">
    <property type="entry name" value="SNase_OB-fold_sf"/>
</dbReference>
<gene>
    <name evidence="1" type="ORF">X975_13825</name>
</gene>